<organism evidence="2 3">
    <name type="scientific">Gossypium harknessii</name>
    <dbReference type="NCBI Taxonomy" id="34285"/>
    <lineage>
        <taxon>Eukaryota</taxon>
        <taxon>Viridiplantae</taxon>
        <taxon>Streptophyta</taxon>
        <taxon>Embryophyta</taxon>
        <taxon>Tracheophyta</taxon>
        <taxon>Spermatophyta</taxon>
        <taxon>Magnoliopsida</taxon>
        <taxon>eudicotyledons</taxon>
        <taxon>Gunneridae</taxon>
        <taxon>Pentapetalae</taxon>
        <taxon>rosids</taxon>
        <taxon>malvids</taxon>
        <taxon>Malvales</taxon>
        <taxon>Malvaceae</taxon>
        <taxon>Malvoideae</taxon>
        <taxon>Gossypium</taxon>
    </lineage>
</organism>
<protein>
    <recommendedName>
        <fullName evidence="1">Endonuclease/exonuclease/phosphatase domain-containing protein</fullName>
    </recommendedName>
</protein>
<keyword evidence="3" id="KW-1185">Reference proteome</keyword>
<proteinExistence type="predicted"/>
<evidence type="ECO:0000259" key="1">
    <source>
        <dbReference type="Pfam" id="PF03372"/>
    </source>
</evidence>
<dbReference type="Gene3D" id="3.60.10.10">
    <property type="entry name" value="Endonuclease/exonuclease/phosphatase"/>
    <property type="match status" value="1"/>
</dbReference>
<gene>
    <name evidence="2" type="ORF">Gohar_027322</name>
</gene>
<dbReference type="PANTHER" id="PTHR33710:SF77">
    <property type="entry name" value="DNASE I-LIKE SUPERFAMILY PROTEIN"/>
    <property type="match status" value="1"/>
</dbReference>
<dbReference type="SUPFAM" id="SSF56219">
    <property type="entry name" value="DNase I-like"/>
    <property type="match status" value="1"/>
</dbReference>
<dbReference type="AlphaFoldDB" id="A0A7J9HUH0"/>
<accession>A0A7J9HUH0</accession>
<name>A0A7J9HUH0_9ROSI</name>
<dbReference type="OrthoDB" id="1930966at2759"/>
<reference evidence="2 3" key="1">
    <citation type="journal article" date="2019" name="Genome Biol. Evol.">
        <title>Insights into the evolution of the New World diploid cottons (Gossypium, subgenus Houzingenia) based on genome sequencing.</title>
        <authorList>
            <person name="Grover C.E."/>
            <person name="Arick M.A. 2nd"/>
            <person name="Thrash A."/>
            <person name="Conover J.L."/>
            <person name="Sanders W.S."/>
            <person name="Peterson D.G."/>
            <person name="Frelichowski J.E."/>
            <person name="Scheffler J.A."/>
            <person name="Scheffler B.E."/>
            <person name="Wendel J.F."/>
        </authorList>
    </citation>
    <scope>NUCLEOTIDE SEQUENCE [LARGE SCALE GENOMIC DNA]</scope>
    <source>
        <strain evidence="2">0</strain>
        <tissue evidence="2">Leaf</tissue>
    </source>
</reference>
<dbReference type="PANTHER" id="PTHR33710">
    <property type="entry name" value="BNAC02G09200D PROTEIN"/>
    <property type="match status" value="1"/>
</dbReference>
<dbReference type="GO" id="GO:0003824">
    <property type="term" value="F:catalytic activity"/>
    <property type="evidence" value="ECO:0007669"/>
    <property type="project" value="InterPro"/>
</dbReference>
<dbReference type="Pfam" id="PF03372">
    <property type="entry name" value="Exo_endo_phos"/>
    <property type="match status" value="1"/>
</dbReference>
<dbReference type="EMBL" id="JABFAD010000011">
    <property type="protein sequence ID" value="MBA0813476.1"/>
    <property type="molecule type" value="Genomic_DNA"/>
</dbReference>
<dbReference type="Proteomes" id="UP000593560">
    <property type="component" value="Unassembled WGS sequence"/>
</dbReference>
<evidence type="ECO:0000313" key="2">
    <source>
        <dbReference type="EMBL" id="MBA0813476.1"/>
    </source>
</evidence>
<sequence>MVDFNPSKPFLSVVLTWIRFSGLPGFLYNKQILEEIRSLVRKVTKLGEFATVAKRSTPTTSDETFGPWNIVKLKSRQNQDKARLEGEQVEFMGTRFQHGHSENGHKTLTVKNDKSRSKAESIKRGLRQIWCWTLVETASDKTDGQVGGVKASATSYRLRRGSVVRKHIRLLRILGFNTRIEWRQLDFGCPNSRKRRHLWGALRRTNPRDESPWMVIGDFNTILSSNEKRGGWTLGKMCLLFGDFMDSTQLYDLGFEGSKFIWQIGGIVEHLDRAIFNSAWNVAFPNSIVTHLPRLKSDHRP</sequence>
<comment type="caution">
    <text evidence="2">The sequence shown here is derived from an EMBL/GenBank/DDBJ whole genome shotgun (WGS) entry which is preliminary data.</text>
</comment>
<dbReference type="InterPro" id="IPR005135">
    <property type="entry name" value="Endo/exonuclease/phosphatase"/>
</dbReference>
<dbReference type="InterPro" id="IPR036691">
    <property type="entry name" value="Endo/exonu/phosph_ase_sf"/>
</dbReference>
<evidence type="ECO:0000313" key="3">
    <source>
        <dbReference type="Proteomes" id="UP000593560"/>
    </source>
</evidence>
<feature type="domain" description="Endonuclease/exonuclease/phosphatase" evidence="1">
    <location>
        <begin position="188"/>
        <end position="299"/>
    </location>
</feature>